<evidence type="ECO:0000256" key="2">
    <source>
        <dbReference type="ARBA" id="ARBA00022448"/>
    </source>
</evidence>
<evidence type="ECO:0000256" key="7">
    <source>
        <dbReference type="RuleBase" id="RU363032"/>
    </source>
</evidence>
<dbReference type="CDD" id="cd06261">
    <property type="entry name" value="TM_PBP2"/>
    <property type="match status" value="1"/>
</dbReference>
<dbReference type="PROSITE" id="PS50928">
    <property type="entry name" value="ABC_TM1"/>
    <property type="match status" value="1"/>
</dbReference>
<evidence type="ECO:0000313" key="10">
    <source>
        <dbReference type="Proteomes" id="UP000004756"/>
    </source>
</evidence>
<dbReference type="Proteomes" id="UP000004756">
    <property type="component" value="Unassembled WGS sequence"/>
</dbReference>
<proteinExistence type="inferred from homology"/>
<feature type="transmembrane region" description="Helical" evidence="7">
    <location>
        <begin position="275"/>
        <end position="301"/>
    </location>
</feature>
<evidence type="ECO:0000313" key="9">
    <source>
        <dbReference type="EMBL" id="EEG57533.1"/>
    </source>
</evidence>
<dbReference type="SUPFAM" id="SSF161098">
    <property type="entry name" value="MetI-like"/>
    <property type="match status" value="1"/>
</dbReference>
<keyword evidence="10" id="KW-1185">Reference proteome</keyword>
<keyword evidence="3" id="KW-1003">Cell membrane</keyword>
<feature type="transmembrane region" description="Helical" evidence="7">
    <location>
        <begin position="229"/>
        <end position="255"/>
    </location>
</feature>
<dbReference type="GO" id="GO:0055085">
    <property type="term" value="P:transmembrane transport"/>
    <property type="evidence" value="ECO:0007669"/>
    <property type="project" value="InterPro"/>
</dbReference>
<dbReference type="PANTHER" id="PTHR43163:SF2">
    <property type="entry name" value="ABC TRANSPORTER PERMEASE PROTEIN"/>
    <property type="match status" value="1"/>
</dbReference>
<dbReference type="GO" id="GO:0005886">
    <property type="term" value="C:plasma membrane"/>
    <property type="evidence" value="ECO:0007669"/>
    <property type="project" value="UniProtKB-SubCell"/>
</dbReference>
<feature type="transmembrane region" description="Helical" evidence="7">
    <location>
        <begin position="175"/>
        <end position="193"/>
    </location>
</feature>
<dbReference type="InterPro" id="IPR000515">
    <property type="entry name" value="MetI-like"/>
</dbReference>
<keyword evidence="5 7" id="KW-1133">Transmembrane helix</keyword>
<comment type="similarity">
    <text evidence="7">Belongs to the binding-protein-dependent transport system permease family.</text>
</comment>
<sequence>MFMLKYIGKRLLMMIPVIIGVVFIIFAIMELTPGDPVMMILGEGAPIEAQEALREEMGLNDPFFIRFGRYVMDAAHGDLGTSYTSGLPVFDEIVARMPYTLSLATFSICVAVIVGLPIGILSAIKQYSLTDNLTLAVSLTITSMPAFFLAMLLMMLFCIKLGWLPMMGLSSPKHYILPVIASASSTTAALLRMTRTTMLEVIRQDYIRTAKAKGAAPRTVTYGHALRNALLPVVTVIGTNFGFALGGSIVLEQVFTIPGLGQLMINAIRQKDTPIVMGAVMTTAIFASLINLLVDIVYTYIDPRLASQFTSVKRSVKKA</sequence>
<dbReference type="HOGENOM" id="CLU_036879_0_0_9"/>
<name>C0CTN8_9FIRM</name>
<keyword evidence="6 7" id="KW-0472">Membrane</keyword>
<reference evidence="9 10" key="1">
    <citation type="submission" date="2009-01" db="EMBL/GenBank/DDBJ databases">
        <authorList>
            <person name="Fulton L."/>
            <person name="Clifton S."/>
            <person name="Fulton B."/>
            <person name="Xu J."/>
            <person name="Minx P."/>
            <person name="Pepin K.H."/>
            <person name="Johnson M."/>
            <person name="Bhonagiri V."/>
            <person name="Nash W.E."/>
            <person name="Mardis E.R."/>
            <person name="Wilson R.K."/>
        </authorList>
    </citation>
    <scope>NUCLEOTIDE SEQUENCE [LARGE SCALE GENOMIC DNA]</scope>
    <source>
        <strain evidence="9 10">DSM 15981</strain>
    </source>
</reference>
<feature type="transmembrane region" description="Helical" evidence="7">
    <location>
        <begin position="133"/>
        <end position="163"/>
    </location>
</feature>
<dbReference type="EMBL" id="ACCJ01000017">
    <property type="protein sequence ID" value="EEG57533.1"/>
    <property type="molecule type" value="Genomic_DNA"/>
</dbReference>
<dbReference type="Pfam" id="PF19300">
    <property type="entry name" value="BPD_transp_1_N"/>
    <property type="match status" value="1"/>
</dbReference>
<organism evidence="9 10">
    <name type="scientific">[Clostridium] asparagiforme DSM 15981</name>
    <dbReference type="NCBI Taxonomy" id="518636"/>
    <lineage>
        <taxon>Bacteria</taxon>
        <taxon>Bacillati</taxon>
        <taxon>Bacillota</taxon>
        <taxon>Clostridia</taxon>
        <taxon>Lachnospirales</taxon>
        <taxon>Lachnospiraceae</taxon>
        <taxon>Enterocloster</taxon>
    </lineage>
</organism>
<dbReference type="InterPro" id="IPR045621">
    <property type="entry name" value="BPD_transp_1_N"/>
</dbReference>
<evidence type="ECO:0000259" key="8">
    <source>
        <dbReference type="PROSITE" id="PS50928"/>
    </source>
</evidence>
<evidence type="ECO:0000256" key="1">
    <source>
        <dbReference type="ARBA" id="ARBA00004651"/>
    </source>
</evidence>
<feature type="transmembrane region" description="Helical" evidence="7">
    <location>
        <begin position="12"/>
        <end position="29"/>
    </location>
</feature>
<feature type="domain" description="ABC transmembrane type-1" evidence="8">
    <location>
        <begin position="97"/>
        <end position="298"/>
    </location>
</feature>
<dbReference type="AlphaFoldDB" id="C0CTN8"/>
<dbReference type="PANTHER" id="PTHR43163">
    <property type="entry name" value="DIPEPTIDE TRANSPORT SYSTEM PERMEASE PROTEIN DPPB-RELATED"/>
    <property type="match status" value="1"/>
</dbReference>
<comment type="caution">
    <text evidence="9">The sequence shown here is derived from an EMBL/GenBank/DDBJ whole genome shotgun (WGS) entry which is preliminary data.</text>
</comment>
<dbReference type="Gene3D" id="1.10.3720.10">
    <property type="entry name" value="MetI-like"/>
    <property type="match status" value="1"/>
</dbReference>
<protein>
    <submittedName>
        <fullName evidence="9">ABC transporter, permease protein</fullName>
    </submittedName>
</protein>
<comment type="subcellular location">
    <subcellularLocation>
        <location evidence="1 7">Cell membrane</location>
        <topology evidence="1 7">Multi-pass membrane protein</topology>
    </subcellularLocation>
</comment>
<keyword evidence="2 7" id="KW-0813">Transport</keyword>
<evidence type="ECO:0000256" key="6">
    <source>
        <dbReference type="ARBA" id="ARBA00023136"/>
    </source>
</evidence>
<dbReference type="InterPro" id="IPR035906">
    <property type="entry name" value="MetI-like_sf"/>
</dbReference>
<evidence type="ECO:0000256" key="3">
    <source>
        <dbReference type="ARBA" id="ARBA00022475"/>
    </source>
</evidence>
<evidence type="ECO:0000256" key="5">
    <source>
        <dbReference type="ARBA" id="ARBA00022989"/>
    </source>
</evidence>
<reference evidence="9 10" key="2">
    <citation type="submission" date="2009-02" db="EMBL/GenBank/DDBJ databases">
        <title>Draft genome sequence of Clostridium asparagiforme (DSM 15981).</title>
        <authorList>
            <person name="Sudarsanam P."/>
            <person name="Ley R."/>
            <person name="Guruge J."/>
            <person name="Turnbaugh P.J."/>
            <person name="Mahowald M."/>
            <person name="Liep D."/>
            <person name="Gordon J."/>
        </authorList>
    </citation>
    <scope>NUCLEOTIDE SEQUENCE [LARGE SCALE GENOMIC DNA]</scope>
    <source>
        <strain evidence="9 10">DSM 15981</strain>
    </source>
</reference>
<evidence type="ECO:0000256" key="4">
    <source>
        <dbReference type="ARBA" id="ARBA00022692"/>
    </source>
</evidence>
<keyword evidence="4 7" id="KW-0812">Transmembrane</keyword>
<gene>
    <name evidence="9" type="ORF">CLOSTASPAR_00336</name>
</gene>
<feature type="transmembrane region" description="Helical" evidence="7">
    <location>
        <begin position="99"/>
        <end position="121"/>
    </location>
</feature>
<dbReference type="Pfam" id="PF00528">
    <property type="entry name" value="BPD_transp_1"/>
    <property type="match status" value="1"/>
</dbReference>
<accession>C0CTN8</accession>